<organism evidence="6 7">
    <name type="scientific">Sphingobium jiangsuense</name>
    <dbReference type="NCBI Taxonomy" id="870476"/>
    <lineage>
        <taxon>Bacteria</taxon>
        <taxon>Pseudomonadati</taxon>
        <taxon>Pseudomonadota</taxon>
        <taxon>Alphaproteobacteria</taxon>
        <taxon>Sphingomonadales</taxon>
        <taxon>Sphingomonadaceae</taxon>
        <taxon>Sphingobium</taxon>
    </lineage>
</organism>
<proteinExistence type="predicted"/>
<evidence type="ECO:0000256" key="4">
    <source>
        <dbReference type="SAM" id="MobiDB-lite"/>
    </source>
</evidence>
<dbReference type="SUPFAM" id="SSF51182">
    <property type="entry name" value="RmlC-like cupins"/>
    <property type="match status" value="1"/>
</dbReference>
<reference evidence="6 7" key="1">
    <citation type="submission" date="2020-08" db="EMBL/GenBank/DDBJ databases">
        <title>Genomic Encyclopedia of Type Strains, Phase IV (KMG-IV): sequencing the most valuable type-strain genomes for metagenomic binning, comparative biology and taxonomic classification.</title>
        <authorList>
            <person name="Goeker M."/>
        </authorList>
    </citation>
    <scope>NUCLEOTIDE SEQUENCE [LARGE SCALE GENOMIC DNA]</scope>
    <source>
        <strain evidence="6 7">DSM 26189</strain>
    </source>
</reference>
<gene>
    <name evidence="6" type="ORF">GGR43_001545</name>
</gene>
<keyword evidence="1" id="KW-0805">Transcription regulation</keyword>
<dbReference type="EMBL" id="JACIDT010000004">
    <property type="protein sequence ID" value="MBB3925830.1"/>
    <property type="molecule type" value="Genomic_DNA"/>
</dbReference>
<evidence type="ECO:0000313" key="7">
    <source>
        <dbReference type="Proteomes" id="UP000571950"/>
    </source>
</evidence>
<dbReference type="PANTHER" id="PTHR46796">
    <property type="entry name" value="HTH-TYPE TRANSCRIPTIONAL ACTIVATOR RHAS-RELATED"/>
    <property type="match status" value="1"/>
</dbReference>
<keyword evidence="3" id="KW-0804">Transcription</keyword>
<dbReference type="InterPro" id="IPR011051">
    <property type="entry name" value="RmlC_Cupin_sf"/>
</dbReference>
<sequence length="357" mass="38308">MVRLSDRSAPPGGGRAYAAPPREAAPPPQPQSQPQRCMKPRMAEGNAWSTMSLSKLVLSMPIERAGFALVGLGVDAHLRLPAMNRMGFHYVLRGELEFEGPDGVRRRLTPGDFICLPRGAAHALLGPQAGEEAQIARYLPDLPPSEEPAPFQFGTRGGDGGACLLSGSLQTLRTAADYTVPTLPEVVIVRAGDHRTASPRPSALCEAALHGAGASAFAAALTQLLFTQAVRTALSGSAITQRPDIYAFRFPRIAAAHRLMERHYHEPWTIERLAAAAGMAKSSFITAFTAAIGEPPLHRLSAIRLAEARQLLKSERMIAEVAAAVGYCSQAAFARAFRRRYGETPTAAREAMRRGGE</sequence>
<dbReference type="PRINTS" id="PR00032">
    <property type="entry name" value="HTHARAC"/>
</dbReference>
<evidence type="ECO:0000259" key="5">
    <source>
        <dbReference type="PROSITE" id="PS01124"/>
    </source>
</evidence>
<dbReference type="InterPro" id="IPR050204">
    <property type="entry name" value="AraC_XylS_family_regulators"/>
</dbReference>
<accession>A0A7W6FPH7</accession>
<dbReference type="InterPro" id="IPR020449">
    <property type="entry name" value="Tscrpt_reg_AraC-type_HTH"/>
</dbReference>
<evidence type="ECO:0000256" key="2">
    <source>
        <dbReference type="ARBA" id="ARBA00023125"/>
    </source>
</evidence>
<keyword evidence="7" id="KW-1185">Reference proteome</keyword>
<dbReference type="Pfam" id="PF12833">
    <property type="entry name" value="HTH_18"/>
    <property type="match status" value="1"/>
</dbReference>
<dbReference type="Pfam" id="PF12852">
    <property type="entry name" value="Cupin_6"/>
    <property type="match status" value="1"/>
</dbReference>
<feature type="domain" description="HTH araC/xylS-type" evidence="5">
    <location>
        <begin position="254"/>
        <end position="351"/>
    </location>
</feature>
<keyword evidence="2 6" id="KW-0238">DNA-binding</keyword>
<dbReference type="SUPFAM" id="SSF46689">
    <property type="entry name" value="Homeodomain-like"/>
    <property type="match status" value="2"/>
</dbReference>
<dbReference type="GO" id="GO:0003700">
    <property type="term" value="F:DNA-binding transcription factor activity"/>
    <property type="evidence" value="ECO:0007669"/>
    <property type="project" value="InterPro"/>
</dbReference>
<dbReference type="Gene3D" id="1.10.10.60">
    <property type="entry name" value="Homeodomain-like"/>
    <property type="match status" value="2"/>
</dbReference>
<dbReference type="SMART" id="SM00342">
    <property type="entry name" value="HTH_ARAC"/>
    <property type="match status" value="1"/>
</dbReference>
<dbReference type="GO" id="GO:0043565">
    <property type="term" value="F:sequence-specific DNA binding"/>
    <property type="evidence" value="ECO:0007669"/>
    <property type="project" value="InterPro"/>
</dbReference>
<dbReference type="InterPro" id="IPR018060">
    <property type="entry name" value="HTH_AraC"/>
</dbReference>
<evidence type="ECO:0000256" key="3">
    <source>
        <dbReference type="ARBA" id="ARBA00023163"/>
    </source>
</evidence>
<dbReference type="AlphaFoldDB" id="A0A7W6FPH7"/>
<feature type="region of interest" description="Disordered" evidence="4">
    <location>
        <begin position="1"/>
        <end position="37"/>
    </location>
</feature>
<dbReference type="InterPro" id="IPR018062">
    <property type="entry name" value="HTH_AraC-typ_CS"/>
</dbReference>
<protein>
    <submittedName>
        <fullName evidence="6">AraC-like DNA-binding protein</fullName>
    </submittedName>
</protein>
<comment type="caution">
    <text evidence="6">The sequence shown here is derived from an EMBL/GenBank/DDBJ whole genome shotgun (WGS) entry which is preliminary data.</text>
</comment>
<dbReference type="PROSITE" id="PS01124">
    <property type="entry name" value="HTH_ARAC_FAMILY_2"/>
    <property type="match status" value="1"/>
</dbReference>
<evidence type="ECO:0000256" key="1">
    <source>
        <dbReference type="ARBA" id="ARBA00023015"/>
    </source>
</evidence>
<dbReference type="Proteomes" id="UP000571950">
    <property type="component" value="Unassembled WGS sequence"/>
</dbReference>
<dbReference type="RefSeq" id="WP_188071377.1">
    <property type="nucleotide sequence ID" value="NZ_JACIDT010000004.1"/>
</dbReference>
<dbReference type="Gene3D" id="2.60.120.10">
    <property type="entry name" value="Jelly Rolls"/>
    <property type="match status" value="1"/>
</dbReference>
<dbReference type="PANTHER" id="PTHR46796:SF7">
    <property type="entry name" value="ARAC FAMILY TRANSCRIPTIONAL REGULATOR"/>
    <property type="match status" value="1"/>
</dbReference>
<dbReference type="InterPro" id="IPR014710">
    <property type="entry name" value="RmlC-like_jellyroll"/>
</dbReference>
<dbReference type="InterPro" id="IPR009057">
    <property type="entry name" value="Homeodomain-like_sf"/>
</dbReference>
<dbReference type="InterPro" id="IPR032783">
    <property type="entry name" value="AraC_lig"/>
</dbReference>
<dbReference type="PROSITE" id="PS00041">
    <property type="entry name" value="HTH_ARAC_FAMILY_1"/>
    <property type="match status" value="1"/>
</dbReference>
<evidence type="ECO:0000313" key="6">
    <source>
        <dbReference type="EMBL" id="MBB3925830.1"/>
    </source>
</evidence>
<name>A0A7W6FPH7_9SPHN</name>